<dbReference type="AlphaFoldDB" id="A0A4P6FCW0"/>
<dbReference type="InterPro" id="IPR013708">
    <property type="entry name" value="Shikimate_DH-bd_N"/>
</dbReference>
<dbReference type="OrthoDB" id="9776868at2"/>
<dbReference type="NCBIfam" id="NF001311">
    <property type="entry name" value="PRK00258.1-3"/>
    <property type="match status" value="1"/>
</dbReference>
<evidence type="ECO:0000313" key="4">
    <source>
        <dbReference type="EMBL" id="QAY73912.1"/>
    </source>
</evidence>
<gene>
    <name evidence="4" type="ORF">ET445_11730</name>
</gene>
<accession>A0A4P6FCW0</accession>
<dbReference type="EC" id="1.1.1.25" evidence="4"/>
<dbReference type="GO" id="GO:0019632">
    <property type="term" value="P:shikimate metabolic process"/>
    <property type="evidence" value="ECO:0007669"/>
    <property type="project" value="TreeGrafter"/>
</dbReference>
<dbReference type="InterPro" id="IPR022893">
    <property type="entry name" value="Shikimate_DH_fam"/>
</dbReference>
<dbReference type="Proteomes" id="UP000291259">
    <property type="component" value="Chromosome"/>
</dbReference>
<dbReference type="Pfam" id="PF08501">
    <property type="entry name" value="Shikimate_dh_N"/>
    <property type="match status" value="1"/>
</dbReference>
<dbReference type="RefSeq" id="WP_129191462.1">
    <property type="nucleotide sequence ID" value="NZ_CP035491.1"/>
</dbReference>
<dbReference type="SUPFAM" id="SSF51735">
    <property type="entry name" value="NAD(P)-binding Rossmann-fold domains"/>
    <property type="match status" value="1"/>
</dbReference>
<reference evidence="4 5" key="1">
    <citation type="submission" date="2019-01" db="EMBL/GenBank/DDBJ databases">
        <title>Genome sequencing of strain FW100M-8.</title>
        <authorList>
            <person name="Heo J."/>
            <person name="Kim S.-J."/>
            <person name="Kim J.-S."/>
            <person name="Hong S.-B."/>
            <person name="Kwon S.-W."/>
        </authorList>
    </citation>
    <scope>NUCLEOTIDE SEQUENCE [LARGE SCALE GENOMIC DNA]</scope>
    <source>
        <strain evidence="4 5">FW100M-8</strain>
    </source>
</reference>
<proteinExistence type="predicted"/>
<dbReference type="PANTHER" id="PTHR21089">
    <property type="entry name" value="SHIKIMATE DEHYDROGENASE"/>
    <property type="match status" value="1"/>
</dbReference>
<keyword evidence="2" id="KW-0057">Aromatic amino acid biosynthesis</keyword>
<keyword evidence="4" id="KW-0560">Oxidoreductase</keyword>
<sequence length="282" mass="29617">MTFPDPRVPRNLAVLGSPIAHSKSPRLHAAAYAVLGLPWRYTAMEAVGADLPRLIDGLDASWRGLSLTMPLKVDVIPLVDELDRVAALTGAVNTVRFTDDGRRLGFNTDVDGLARALGEAGRGSVGRGALVGGGATAASALVALADLGARSVDVYVRTPARADSLVDLGRECGTVVEVHPLEGLVTARPVDVVVGALAGGAVIDVEASEEIRRESLLFEVAYDPWPSALVRSWREAGGEVVHGLGMLLHQALLQVRIFVLGDPFEELPDEASVLAAMRAAIA</sequence>
<dbReference type="EMBL" id="CP035491">
    <property type="protein sequence ID" value="QAY73912.1"/>
    <property type="molecule type" value="Genomic_DNA"/>
</dbReference>
<dbReference type="SUPFAM" id="SSF53223">
    <property type="entry name" value="Aminoacid dehydrogenase-like, N-terminal domain"/>
    <property type="match status" value="1"/>
</dbReference>
<dbReference type="GO" id="GO:0050661">
    <property type="term" value="F:NADP binding"/>
    <property type="evidence" value="ECO:0007669"/>
    <property type="project" value="TreeGrafter"/>
</dbReference>
<evidence type="ECO:0000313" key="5">
    <source>
        <dbReference type="Proteomes" id="UP000291259"/>
    </source>
</evidence>
<name>A0A4P6FCW0_9MICO</name>
<keyword evidence="2" id="KW-0028">Amino-acid biosynthesis</keyword>
<evidence type="ECO:0000256" key="2">
    <source>
        <dbReference type="ARBA" id="ARBA00023141"/>
    </source>
</evidence>
<dbReference type="CDD" id="cd01065">
    <property type="entry name" value="NAD_bind_Shikimate_DH"/>
    <property type="match status" value="1"/>
</dbReference>
<organism evidence="4 5">
    <name type="scientific">Agromyces protaetiae</name>
    <dbReference type="NCBI Taxonomy" id="2509455"/>
    <lineage>
        <taxon>Bacteria</taxon>
        <taxon>Bacillati</taxon>
        <taxon>Actinomycetota</taxon>
        <taxon>Actinomycetes</taxon>
        <taxon>Micrococcales</taxon>
        <taxon>Microbacteriaceae</taxon>
        <taxon>Agromyces</taxon>
    </lineage>
</organism>
<dbReference type="Gene3D" id="3.40.50.720">
    <property type="entry name" value="NAD(P)-binding Rossmann-like Domain"/>
    <property type="match status" value="1"/>
</dbReference>
<keyword evidence="5" id="KW-1185">Reference proteome</keyword>
<comment type="pathway">
    <text evidence="1">Metabolic intermediate biosynthesis; chorismate biosynthesis; chorismate from D-erythrose 4-phosphate and phosphoenolpyruvate: step 4/7.</text>
</comment>
<dbReference type="Gene3D" id="3.40.50.10860">
    <property type="entry name" value="Leucine Dehydrogenase, chain A, domain 1"/>
    <property type="match status" value="1"/>
</dbReference>
<protein>
    <submittedName>
        <fullName evidence="4">Shikimate dehydrogenase</fullName>
        <ecNumber evidence="4">1.1.1.25</ecNumber>
    </submittedName>
</protein>
<dbReference type="InterPro" id="IPR036291">
    <property type="entry name" value="NAD(P)-bd_dom_sf"/>
</dbReference>
<dbReference type="PANTHER" id="PTHR21089:SF1">
    <property type="entry name" value="BIFUNCTIONAL 3-DEHYDROQUINATE DEHYDRATASE_SHIKIMATE DEHYDROGENASE, CHLOROPLASTIC"/>
    <property type="match status" value="1"/>
</dbReference>
<dbReference type="GO" id="GO:0005829">
    <property type="term" value="C:cytosol"/>
    <property type="evidence" value="ECO:0007669"/>
    <property type="project" value="TreeGrafter"/>
</dbReference>
<dbReference type="KEGG" id="agf:ET445_11730"/>
<feature type="domain" description="Shikimate dehydrogenase substrate binding N-terminal" evidence="3">
    <location>
        <begin position="14"/>
        <end position="95"/>
    </location>
</feature>
<evidence type="ECO:0000259" key="3">
    <source>
        <dbReference type="Pfam" id="PF08501"/>
    </source>
</evidence>
<dbReference type="GO" id="GO:0009073">
    <property type="term" value="P:aromatic amino acid family biosynthetic process"/>
    <property type="evidence" value="ECO:0007669"/>
    <property type="project" value="UniProtKB-KW"/>
</dbReference>
<evidence type="ECO:0000256" key="1">
    <source>
        <dbReference type="ARBA" id="ARBA00004871"/>
    </source>
</evidence>
<dbReference type="GO" id="GO:0004764">
    <property type="term" value="F:shikimate 3-dehydrogenase (NADP+) activity"/>
    <property type="evidence" value="ECO:0007669"/>
    <property type="project" value="UniProtKB-EC"/>
</dbReference>
<dbReference type="GO" id="GO:0009423">
    <property type="term" value="P:chorismate biosynthetic process"/>
    <property type="evidence" value="ECO:0007669"/>
    <property type="project" value="TreeGrafter"/>
</dbReference>
<dbReference type="InterPro" id="IPR046346">
    <property type="entry name" value="Aminoacid_DH-like_N_sf"/>
</dbReference>